<dbReference type="RefSeq" id="WP_184394535.1">
    <property type="nucleotide sequence ID" value="NZ_BAAAJD010000021.1"/>
</dbReference>
<evidence type="ECO:0000256" key="1">
    <source>
        <dbReference type="SAM" id="MobiDB-lite"/>
    </source>
</evidence>
<feature type="compositionally biased region" description="Gly residues" evidence="1">
    <location>
        <begin position="122"/>
        <end position="131"/>
    </location>
</feature>
<keyword evidence="3" id="KW-1185">Reference proteome</keyword>
<protein>
    <submittedName>
        <fullName evidence="2">Uncharacterized protein</fullName>
    </submittedName>
</protein>
<sequence length="139" mass="14961">MAEDQLKVTPEYLRTLRDKDIDPMRELFSKEKSQFDQYYAGEEAKKPKFGNPALLPSAGVLSNEVAGVLTKVEEMFDKYEGDLLAVSKGIANSELVFDDLEKDAELTAEQLAWIFSSSSPSGSGGGGGEGGDATSSADK</sequence>
<dbReference type="AlphaFoldDB" id="A0A7W8QR94"/>
<gene>
    <name evidence="2" type="ORF">HDA36_004250</name>
</gene>
<accession>A0A7W8QR94</accession>
<feature type="region of interest" description="Disordered" evidence="1">
    <location>
        <begin position="116"/>
        <end position="139"/>
    </location>
</feature>
<organism evidence="2 3">
    <name type="scientific">Nocardiopsis composta</name>
    <dbReference type="NCBI Taxonomy" id="157465"/>
    <lineage>
        <taxon>Bacteria</taxon>
        <taxon>Bacillati</taxon>
        <taxon>Actinomycetota</taxon>
        <taxon>Actinomycetes</taxon>
        <taxon>Streptosporangiales</taxon>
        <taxon>Nocardiopsidaceae</taxon>
        <taxon>Nocardiopsis</taxon>
    </lineage>
</organism>
<reference evidence="2 3" key="1">
    <citation type="submission" date="2020-08" db="EMBL/GenBank/DDBJ databases">
        <title>Sequencing the genomes of 1000 actinobacteria strains.</title>
        <authorList>
            <person name="Klenk H.-P."/>
        </authorList>
    </citation>
    <scope>NUCLEOTIDE SEQUENCE [LARGE SCALE GENOMIC DNA]</scope>
    <source>
        <strain evidence="2 3">DSM 44551</strain>
    </source>
</reference>
<evidence type="ECO:0000313" key="3">
    <source>
        <dbReference type="Proteomes" id="UP000572635"/>
    </source>
</evidence>
<name>A0A7W8QR94_9ACTN</name>
<dbReference type="Proteomes" id="UP000572635">
    <property type="component" value="Unassembled WGS sequence"/>
</dbReference>
<evidence type="ECO:0000313" key="2">
    <source>
        <dbReference type="EMBL" id="MBB5434166.1"/>
    </source>
</evidence>
<comment type="caution">
    <text evidence="2">The sequence shown here is derived from an EMBL/GenBank/DDBJ whole genome shotgun (WGS) entry which is preliminary data.</text>
</comment>
<proteinExistence type="predicted"/>
<dbReference type="EMBL" id="JACHDB010000001">
    <property type="protein sequence ID" value="MBB5434166.1"/>
    <property type="molecule type" value="Genomic_DNA"/>
</dbReference>